<accession>A0A0G4EYN5</accession>
<feature type="compositionally biased region" description="Basic and acidic residues" evidence="2">
    <location>
        <begin position="83"/>
        <end position="94"/>
    </location>
</feature>
<dbReference type="Proteomes" id="UP000041254">
    <property type="component" value="Unassembled WGS sequence"/>
</dbReference>
<keyword evidence="1" id="KW-0175">Coiled coil</keyword>
<feature type="compositionally biased region" description="Basic and acidic residues" evidence="2">
    <location>
        <begin position="340"/>
        <end position="355"/>
    </location>
</feature>
<feature type="coiled-coil region" evidence="1">
    <location>
        <begin position="139"/>
        <end position="254"/>
    </location>
</feature>
<organism evidence="3 4">
    <name type="scientific">Vitrella brassicaformis (strain CCMP3155)</name>
    <dbReference type="NCBI Taxonomy" id="1169540"/>
    <lineage>
        <taxon>Eukaryota</taxon>
        <taxon>Sar</taxon>
        <taxon>Alveolata</taxon>
        <taxon>Colpodellida</taxon>
        <taxon>Vitrellaceae</taxon>
        <taxon>Vitrella</taxon>
    </lineage>
</organism>
<name>A0A0G4EYN5_VITBC</name>
<feature type="region of interest" description="Disordered" evidence="2">
    <location>
        <begin position="78"/>
        <end position="97"/>
    </location>
</feature>
<dbReference type="InParanoid" id="A0A0G4EYN5"/>
<evidence type="ECO:0000313" key="3">
    <source>
        <dbReference type="EMBL" id="CEM04271.1"/>
    </source>
</evidence>
<protein>
    <submittedName>
        <fullName evidence="3">Uncharacterized protein</fullName>
    </submittedName>
</protein>
<feature type="compositionally biased region" description="Basic residues" evidence="2">
    <location>
        <begin position="370"/>
        <end position="383"/>
    </location>
</feature>
<feature type="compositionally biased region" description="Polar residues" evidence="2">
    <location>
        <begin position="392"/>
        <end position="401"/>
    </location>
</feature>
<proteinExistence type="predicted"/>
<evidence type="ECO:0000256" key="1">
    <source>
        <dbReference type="SAM" id="Coils"/>
    </source>
</evidence>
<evidence type="ECO:0000256" key="2">
    <source>
        <dbReference type="SAM" id="MobiDB-lite"/>
    </source>
</evidence>
<dbReference type="PhylomeDB" id="A0A0G4EYN5"/>
<dbReference type="VEuPathDB" id="CryptoDB:Vbra_14004"/>
<dbReference type="EMBL" id="CDMY01000349">
    <property type="protein sequence ID" value="CEM04271.1"/>
    <property type="molecule type" value="Genomic_DNA"/>
</dbReference>
<dbReference type="AlphaFoldDB" id="A0A0G4EYN5"/>
<reference evidence="3 4" key="1">
    <citation type="submission" date="2014-11" db="EMBL/GenBank/DDBJ databases">
        <authorList>
            <person name="Zhu J."/>
            <person name="Qi W."/>
            <person name="Song R."/>
        </authorList>
    </citation>
    <scope>NUCLEOTIDE SEQUENCE [LARGE SCALE GENOMIC DNA]</scope>
</reference>
<keyword evidence="4" id="KW-1185">Reference proteome</keyword>
<evidence type="ECO:0000313" key="4">
    <source>
        <dbReference type="Proteomes" id="UP000041254"/>
    </source>
</evidence>
<gene>
    <name evidence="3" type="ORF">Vbra_14004</name>
</gene>
<feature type="compositionally biased region" description="Basic and acidic residues" evidence="2">
    <location>
        <begin position="306"/>
        <end position="315"/>
    </location>
</feature>
<feature type="region of interest" description="Disordered" evidence="2">
    <location>
        <begin position="276"/>
        <end position="434"/>
    </location>
</feature>
<sequence>MKREWEKAELEQVTGKLQEAAHFFSRFAAAEKGLEDYLRKADTPQLSEVARTIEGAAEGLSRGVQGLKRTCEELHDTNASLERQNESLLKKTEEQESENAALRERLASYVGVERSLPPDTSLESYLVLKREQKWAMKEMADMEEALQLVTKQRDALIEETEKHREGAERSHEALEESLSVAWQHLEARKGLVAKIKEADEREQALKSLLDKERQQVRGLEEECDRMRRRMRAMRASQRRQAEDFNVQHRALQEQVRLVGLEPVMPRGLMRFVTKHPHRQEAEPPPSDEAADRPTVDETADQPVTVSKDEAPRMTEHPSLTSLAHRQAPVSQPPCVDRDEDSEKHPPPAPPLDRRFGGYGDVEPVSPPSKHQPKVRKVRRKRARQQPVVAQKRTFSSTSSGQLVPPLPSSHPAVGRVSDQRKPTDMSSSSGLSGVGQQLLQERIAVLKALDQVRAGEKEGSVDNGHHQRRVTRLNATSSLAYDNRGRAVGKTSGMGKRVSSVRLMP</sequence>
<feature type="region of interest" description="Disordered" evidence="2">
    <location>
        <begin position="485"/>
        <end position="505"/>
    </location>
</feature>